<accession>A0ABM5P2E1</accession>
<dbReference type="EMBL" id="CP006935">
    <property type="protein sequence ID" value="AHC40465.1"/>
    <property type="molecule type" value="Genomic_DNA"/>
</dbReference>
<evidence type="ECO:0000313" key="3">
    <source>
        <dbReference type="Proteomes" id="UP000018745"/>
    </source>
</evidence>
<sequence length="200" mass="22480">MFHKALFLGGVATVASVVPSAISINSYNSESVTSHETSQGSSLVPETLPDNTKGESGRLDTESSYSIPTTPAEKQRERYLYPELCKEVLSMNQDVAKLKVCRLHRESKDIEFEYHYNQSSIPIPIKDLRFTPSQLVVTLSKSDIYNSSTKRFDLTHDIIGGQGIISQSQVSDKVFTEKQCKLEWQESTIGLENRDWKVIC</sequence>
<dbReference type="Proteomes" id="UP000018745">
    <property type="component" value="Chromosome"/>
</dbReference>
<organism evidence="2 3">
    <name type="scientific">Mycoplasma ovis str. Michigan</name>
    <dbReference type="NCBI Taxonomy" id="1415773"/>
    <lineage>
        <taxon>Bacteria</taxon>
        <taxon>Bacillati</taxon>
        <taxon>Mycoplasmatota</taxon>
        <taxon>Mollicutes</taxon>
        <taxon>Mycoplasmataceae</taxon>
        <taxon>Mycoplasma</taxon>
    </lineage>
</organism>
<feature type="compositionally biased region" description="Polar residues" evidence="1">
    <location>
        <begin position="33"/>
        <end position="44"/>
    </location>
</feature>
<reference evidence="2 3" key="1">
    <citation type="journal article" date="2014" name="Genome Announc.">
        <title>Complete Genome Sequence of Mycoplasma ovis Strain Michigan, a Hemoplasma of Sheep with Two Distinct 16S rRNA Genes.</title>
        <authorList>
            <person name="Deshuillers P.L."/>
            <person name="Santos A.P."/>
            <person name="do Nascimento N.C."/>
            <person name="Hampel J.A."/>
            <person name="Bergin I.L."/>
            <person name="Dyson M.C."/>
            <person name="Messick J.B."/>
        </authorList>
    </citation>
    <scope>NUCLEOTIDE SEQUENCE [LARGE SCALE GENOMIC DNA]</scope>
    <source>
        <strain evidence="2 3">Michigan</strain>
    </source>
</reference>
<keyword evidence="3" id="KW-1185">Reference proteome</keyword>
<name>A0ABM5P2E1_9MOLU</name>
<protein>
    <recommendedName>
        <fullName evidence="4">Lipoprotein</fullName>
    </recommendedName>
</protein>
<feature type="compositionally biased region" description="Basic and acidic residues" evidence="1">
    <location>
        <begin position="52"/>
        <end position="61"/>
    </location>
</feature>
<evidence type="ECO:0000256" key="1">
    <source>
        <dbReference type="SAM" id="MobiDB-lite"/>
    </source>
</evidence>
<evidence type="ECO:0000313" key="2">
    <source>
        <dbReference type="EMBL" id="AHC40465.1"/>
    </source>
</evidence>
<evidence type="ECO:0008006" key="4">
    <source>
        <dbReference type="Google" id="ProtNLM"/>
    </source>
</evidence>
<dbReference type="RefSeq" id="WP_024071475.1">
    <property type="nucleotide sequence ID" value="NC_023062.1"/>
</dbReference>
<proteinExistence type="predicted"/>
<feature type="region of interest" description="Disordered" evidence="1">
    <location>
        <begin position="33"/>
        <end position="72"/>
    </location>
</feature>
<gene>
    <name evidence="2" type="ORF">OVS_03585</name>
</gene>